<dbReference type="AlphaFoldDB" id="A0AAV3NUF4"/>
<dbReference type="Proteomes" id="UP001454036">
    <property type="component" value="Unassembled WGS sequence"/>
</dbReference>
<comment type="caution">
    <text evidence="1">The sequence shown here is derived from an EMBL/GenBank/DDBJ whole genome shotgun (WGS) entry which is preliminary data.</text>
</comment>
<evidence type="ECO:0000313" key="2">
    <source>
        <dbReference type="Proteomes" id="UP001454036"/>
    </source>
</evidence>
<sequence length="124" mass="13784">MSKHQSQNSLVSIHYAQGNISEDYDCVVVAKAPSIQDLANLPSFYQTDFVGSRSHPCKHQPAIERKRLPIGDLEQIITKTLDSEHQPLLEAVVSQEEIEKVFLSMKSGKAPGPDGLSIEFYKDS</sequence>
<dbReference type="EMBL" id="BAABME010015690">
    <property type="protein sequence ID" value="GAA0142487.1"/>
    <property type="molecule type" value="Genomic_DNA"/>
</dbReference>
<name>A0AAV3NUF4_LITER</name>
<keyword evidence="2" id="KW-1185">Reference proteome</keyword>
<accession>A0AAV3NUF4</accession>
<proteinExistence type="predicted"/>
<gene>
    <name evidence="1" type="ORF">LIER_35576</name>
</gene>
<protein>
    <submittedName>
        <fullName evidence="1">Uncharacterized protein</fullName>
    </submittedName>
</protein>
<evidence type="ECO:0000313" key="1">
    <source>
        <dbReference type="EMBL" id="GAA0142487.1"/>
    </source>
</evidence>
<organism evidence="1 2">
    <name type="scientific">Lithospermum erythrorhizon</name>
    <name type="common">Purple gromwell</name>
    <name type="synonym">Lithospermum officinale var. erythrorhizon</name>
    <dbReference type="NCBI Taxonomy" id="34254"/>
    <lineage>
        <taxon>Eukaryota</taxon>
        <taxon>Viridiplantae</taxon>
        <taxon>Streptophyta</taxon>
        <taxon>Embryophyta</taxon>
        <taxon>Tracheophyta</taxon>
        <taxon>Spermatophyta</taxon>
        <taxon>Magnoliopsida</taxon>
        <taxon>eudicotyledons</taxon>
        <taxon>Gunneridae</taxon>
        <taxon>Pentapetalae</taxon>
        <taxon>asterids</taxon>
        <taxon>lamiids</taxon>
        <taxon>Boraginales</taxon>
        <taxon>Boraginaceae</taxon>
        <taxon>Boraginoideae</taxon>
        <taxon>Lithospermeae</taxon>
        <taxon>Lithospermum</taxon>
    </lineage>
</organism>
<reference evidence="1 2" key="1">
    <citation type="submission" date="2024-01" db="EMBL/GenBank/DDBJ databases">
        <title>The complete chloroplast genome sequence of Lithospermum erythrorhizon: insights into the phylogenetic relationship among Boraginaceae species and the maternal lineages of purple gromwells.</title>
        <authorList>
            <person name="Okada T."/>
            <person name="Watanabe K."/>
        </authorList>
    </citation>
    <scope>NUCLEOTIDE SEQUENCE [LARGE SCALE GENOMIC DNA]</scope>
</reference>